<accession>A0ABT2ZC18</accession>
<comment type="caution">
    <text evidence="4">The sequence shown here is derived from an EMBL/GenBank/DDBJ whole genome shotgun (WGS) entry which is preliminary data.</text>
</comment>
<evidence type="ECO:0000313" key="4">
    <source>
        <dbReference type="EMBL" id="MCV2868694.1"/>
    </source>
</evidence>
<reference evidence="4 5" key="1">
    <citation type="submission" date="2022-10" db="EMBL/GenBank/DDBJ databases">
        <title>Defluviimonas sp. nov., isolated from ocean surface water.</title>
        <authorList>
            <person name="He W."/>
            <person name="Wang L."/>
            <person name="Zhang D.-F."/>
        </authorList>
    </citation>
    <scope>NUCLEOTIDE SEQUENCE [LARGE SCALE GENOMIC DNA]</scope>
    <source>
        <strain evidence="4 5">WL0002</strain>
    </source>
</reference>
<dbReference type="HAMAP" id="MF_01385">
    <property type="entry name" value="UreF"/>
    <property type="match status" value="1"/>
</dbReference>
<sequence length="214" mass="22650">MRTEDALILAQWLSPAFPVGAFAYSHGLETAVQDGVVWNGGTLQAWLEDVLWHGTGANDAILVAAAYTARNEDELDLADASARAFAASAERLREGLLMGSAFTATVLASHGITLPDLVYPVALGRAARLAKLPLEPVQAMYLQAFVSNIVSAAVRLIPLGQTEGQAVLGRLAPQCGKVAAKVRGRGLDDLGGTAFLSDVAAMRHETLNIRLFRS</sequence>
<proteinExistence type="inferred from homology"/>
<dbReference type="InterPro" id="IPR038277">
    <property type="entry name" value="UreF_sf"/>
</dbReference>
<dbReference type="PANTHER" id="PTHR33620">
    <property type="entry name" value="UREASE ACCESSORY PROTEIN F"/>
    <property type="match status" value="1"/>
</dbReference>
<dbReference type="RefSeq" id="WP_263734290.1">
    <property type="nucleotide sequence ID" value="NZ_JAOWKY010000001.1"/>
</dbReference>
<evidence type="ECO:0000313" key="5">
    <source>
        <dbReference type="Proteomes" id="UP001652542"/>
    </source>
</evidence>
<gene>
    <name evidence="3" type="primary">ureF</name>
    <name evidence="4" type="ORF">OEW28_08640</name>
</gene>
<evidence type="ECO:0000256" key="3">
    <source>
        <dbReference type="HAMAP-Rule" id="MF_01385"/>
    </source>
</evidence>
<comment type="subunit">
    <text evidence="3">UreD, UreF and UreG form a complex that acts as a GTP-hydrolysis-dependent molecular chaperone, activating the urease apoprotein by helping to assemble the nickel containing metallocenter of UreC. The UreE protein probably delivers the nickel.</text>
</comment>
<dbReference type="InterPro" id="IPR002639">
    <property type="entry name" value="UreF"/>
</dbReference>
<name>A0ABT2ZC18_9RHOB</name>
<dbReference type="Proteomes" id="UP001652542">
    <property type="component" value="Unassembled WGS sequence"/>
</dbReference>
<keyword evidence="3" id="KW-0963">Cytoplasm</keyword>
<keyword evidence="5" id="KW-1185">Reference proteome</keyword>
<dbReference type="PIRSF" id="PIRSF009467">
    <property type="entry name" value="Ureas_acces_UreF"/>
    <property type="match status" value="1"/>
</dbReference>
<comment type="function">
    <text evidence="3">Required for maturation of urease via the functional incorporation of the urease nickel metallocenter.</text>
</comment>
<dbReference type="PANTHER" id="PTHR33620:SF1">
    <property type="entry name" value="UREASE ACCESSORY PROTEIN F"/>
    <property type="match status" value="1"/>
</dbReference>
<keyword evidence="1 3" id="KW-0996">Nickel insertion</keyword>
<keyword evidence="2 3" id="KW-0143">Chaperone</keyword>
<evidence type="ECO:0000256" key="2">
    <source>
        <dbReference type="ARBA" id="ARBA00023186"/>
    </source>
</evidence>
<dbReference type="Pfam" id="PF01730">
    <property type="entry name" value="UreF"/>
    <property type="match status" value="1"/>
</dbReference>
<comment type="similarity">
    <text evidence="3">Belongs to the UreF family.</text>
</comment>
<dbReference type="EMBL" id="JAOWKY010000001">
    <property type="protein sequence ID" value="MCV2868694.1"/>
    <property type="molecule type" value="Genomic_DNA"/>
</dbReference>
<evidence type="ECO:0000256" key="1">
    <source>
        <dbReference type="ARBA" id="ARBA00022988"/>
    </source>
</evidence>
<organism evidence="4 5">
    <name type="scientific">Albidovulum marisflavi</name>
    <dbReference type="NCBI Taxonomy" id="2984159"/>
    <lineage>
        <taxon>Bacteria</taxon>
        <taxon>Pseudomonadati</taxon>
        <taxon>Pseudomonadota</taxon>
        <taxon>Alphaproteobacteria</taxon>
        <taxon>Rhodobacterales</taxon>
        <taxon>Paracoccaceae</taxon>
        <taxon>Albidovulum</taxon>
    </lineage>
</organism>
<comment type="subcellular location">
    <subcellularLocation>
        <location evidence="3">Cytoplasm</location>
    </subcellularLocation>
</comment>
<protein>
    <recommendedName>
        <fullName evidence="3">Urease accessory protein UreF</fullName>
    </recommendedName>
</protein>
<dbReference type="Gene3D" id="1.10.4190.10">
    <property type="entry name" value="Urease accessory protein UreF"/>
    <property type="match status" value="1"/>
</dbReference>